<accession>A0ACB9XPY9</accession>
<evidence type="ECO:0000313" key="2">
    <source>
        <dbReference type="Proteomes" id="UP001057452"/>
    </source>
</evidence>
<dbReference type="Proteomes" id="UP001057452">
    <property type="component" value="Chromosome 4"/>
</dbReference>
<proteinExistence type="predicted"/>
<gene>
    <name evidence="1" type="ORF">KUCAC02_022977</name>
</gene>
<evidence type="ECO:0000313" key="1">
    <source>
        <dbReference type="EMBL" id="KAI4828906.1"/>
    </source>
</evidence>
<name>A0ACB9XPY9_CHAAC</name>
<organism evidence="1 2">
    <name type="scientific">Chaenocephalus aceratus</name>
    <name type="common">Blackfin icefish</name>
    <name type="synonym">Chaenichthys aceratus</name>
    <dbReference type="NCBI Taxonomy" id="36190"/>
    <lineage>
        <taxon>Eukaryota</taxon>
        <taxon>Metazoa</taxon>
        <taxon>Chordata</taxon>
        <taxon>Craniata</taxon>
        <taxon>Vertebrata</taxon>
        <taxon>Euteleostomi</taxon>
        <taxon>Actinopterygii</taxon>
        <taxon>Neopterygii</taxon>
        <taxon>Teleostei</taxon>
        <taxon>Neoteleostei</taxon>
        <taxon>Acanthomorphata</taxon>
        <taxon>Eupercaria</taxon>
        <taxon>Perciformes</taxon>
        <taxon>Notothenioidei</taxon>
        <taxon>Channichthyidae</taxon>
        <taxon>Chaenocephalus</taxon>
    </lineage>
</organism>
<comment type="caution">
    <text evidence="1">The sequence shown here is derived from an EMBL/GenBank/DDBJ whole genome shotgun (WGS) entry which is preliminary data.</text>
</comment>
<protein>
    <submittedName>
        <fullName evidence="1">Uncharacterized protein</fullName>
    </submittedName>
</protein>
<keyword evidence="2" id="KW-1185">Reference proteome</keyword>
<reference evidence="1" key="1">
    <citation type="submission" date="2022-05" db="EMBL/GenBank/DDBJ databases">
        <title>Chromosome-level genome of Chaenocephalus aceratus.</title>
        <authorList>
            <person name="Park H."/>
        </authorList>
    </citation>
    <scope>NUCLEOTIDE SEQUENCE</scope>
    <source>
        <strain evidence="1">KU_202001</strain>
    </source>
</reference>
<sequence length="181" mass="20383">MVDLIKDPDCQRAGKHRELEKAEVKKGEEAIQRTIETIRNFTNPFTISDKARRYSLASGAPVLTEVKMDVLQAETVGKAAKAEFIKRLQSREPGCFFDPIKKKKLKTMEACNKKVTLTSSQGKVIQYQEQINLAFLLLVKSQRAEEPLDLEELMKYPLMPVPPSLGTPDGTSGIIHCLFVY</sequence>
<dbReference type="EMBL" id="CM043788">
    <property type="protein sequence ID" value="KAI4828906.1"/>
    <property type="molecule type" value="Genomic_DNA"/>
</dbReference>